<dbReference type="KEGG" id="csem:103381554"/>
<accession>A0A3P8VUU2</accession>
<keyword evidence="3" id="KW-0809">Transit peptide</keyword>
<name>A0A3P8VUU2_CYNSE</name>
<dbReference type="GO" id="GO:0032543">
    <property type="term" value="P:mitochondrial translation"/>
    <property type="evidence" value="ECO:0007669"/>
    <property type="project" value="InterPro"/>
</dbReference>
<evidence type="ECO:0000259" key="9">
    <source>
        <dbReference type="SMART" id="SM00916"/>
    </source>
</evidence>
<dbReference type="PANTHER" id="PTHR21396:SF2">
    <property type="entry name" value="LARGE RIBOSOMAL SUBUNIT PROTEIN ML43"/>
    <property type="match status" value="1"/>
</dbReference>
<dbReference type="Ensembl" id="ENSCSET00000016383.1">
    <property type="protein sequence ID" value="ENSCSEP00000016175.1"/>
    <property type="gene ID" value="ENSCSEG00000010410.1"/>
</dbReference>
<dbReference type="Pfam" id="PF05047">
    <property type="entry name" value="L51_S25_CI-B8"/>
    <property type="match status" value="1"/>
</dbReference>
<evidence type="ECO:0000256" key="6">
    <source>
        <dbReference type="ARBA" id="ARBA00023274"/>
    </source>
</evidence>
<evidence type="ECO:0000256" key="7">
    <source>
        <dbReference type="ARBA" id="ARBA00035188"/>
    </source>
</evidence>
<dbReference type="InParanoid" id="A0A3P8VUU2"/>
<organism evidence="10 11">
    <name type="scientific">Cynoglossus semilaevis</name>
    <name type="common">Tongue sole</name>
    <dbReference type="NCBI Taxonomy" id="244447"/>
    <lineage>
        <taxon>Eukaryota</taxon>
        <taxon>Metazoa</taxon>
        <taxon>Chordata</taxon>
        <taxon>Craniata</taxon>
        <taxon>Vertebrata</taxon>
        <taxon>Euteleostomi</taxon>
        <taxon>Actinopterygii</taxon>
        <taxon>Neopterygii</taxon>
        <taxon>Teleostei</taxon>
        <taxon>Neoteleostei</taxon>
        <taxon>Acanthomorphata</taxon>
        <taxon>Carangaria</taxon>
        <taxon>Pleuronectiformes</taxon>
        <taxon>Pleuronectoidei</taxon>
        <taxon>Cynoglossidae</taxon>
        <taxon>Cynoglossinae</taxon>
        <taxon>Cynoglossus</taxon>
    </lineage>
</organism>
<dbReference type="SUPFAM" id="SSF52833">
    <property type="entry name" value="Thioredoxin-like"/>
    <property type="match status" value="1"/>
</dbReference>
<evidence type="ECO:0000256" key="5">
    <source>
        <dbReference type="ARBA" id="ARBA00023128"/>
    </source>
</evidence>
<keyword evidence="5" id="KW-0496">Mitochondrion</keyword>
<dbReference type="PANTHER" id="PTHR21396">
    <property type="entry name" value="39S RIBOSOMAL PROTEIN L43"/>
    <property type="match status" value="1"/>
</dbReference>
<dbReference type="CTD" id="84545"/>
<reference evidence="10" key="2">
    <citation type="submission" date="2025-08" db="UniProtKB">
        <authorList>
            <consortium name="Ensembl"/>
        </authorList>
    </citation>
    <scope>IDENTIFICATION</scope>
</reference>
<proteinExistence type="inferred from homology"/>
<comment type="subcellular location">
    <subcellularLocation>
        <location evidence="1">Mitochondrion</location>
    </subcellularLocation>
</comment>
<evidence type="ECO:0000256" key="2">
    <source>
        <dbReference type="ARBA" id="ARBA00006073"/>
    </source>
</evidence>
<dbReference type="GO" id="GO:0005762">
    <property type="term" value="C:mitochondrial large ribosomal subunit"/>
    <property type="evidence" value="ECO:0007669"/>
    <property type="project" value="TreeGrafter"/>
</dbReference>
<evidence type="ECO:0000256" key="8">
    <source>
        <dbReference type="ARBA" id="ARBA00077366"/>
    </source>
</evidence>
<dbReference type="GO" id="GO:0005743">
    <property type="term" value="C:mitochondrial inner membrane"/>
    <property type="evidence" value="ECO:0007669"/>
    <property type="project" value="UniProtKB-ARBA"/>
</dbReference>
<dbReference type="InterPro" id="IPR007741">
    <property type="entry name" value="Ribosomal_mL43/mS25/NADH_DH"/>
</dbReference>
<dbReference type="Proteomes" id="UP000265120">
    <property type="component" value="Chromosome 8"/>
</dbReference>
<dbReference type="STRING" id="244447.ENSCSEP00000016175"/>
<dbReference type="OrthoDB" id="88at2759"/>
<evidence type="ECO:0000256" key="3">
    <source>
        <dbReference type="ARBA" id="ARBA00022946"/>
    </source>
</evidence>
<dbReference type="AlphaFoldDB" id="A0A3P8VUU2"/>
<keyword evidence="6" id="KW-0687">Ribonucleoprotein</keyword>
<dbReference type="SMART" id="SM00916">
    <property type="entry name" value="L51_S25_CI-B8"/>
    <property type="match status" value="1"/>
</dbReference>
<dbReference type="OMA" id="ISKWIDL"/>
<dbReference type="RefSeq" id="XP_008312190.1">
    <property type="nucleotide sequence ID" value="XM_008313968.3"/>
</dbReference>
<dbReference type="GO" id="GO:0003735">
    <property type="term" value="F:structural constituent of ribosome"/>
    <property type="evidence" value="ECO:0007669"/>
    <property type="project" value="InterPro"/>
</dbReference>
<keyword evidence="11" id="KW-1185">Reference proteome</keyword>
<dbReference type="InterPro" id="IPR036249">
    <property type="entry name" value="Thioredoxin-like_sf"/>
</dbReference>
<dbReference type="FunCoup" id="A0A3P8VUU2">
    <property type="interactions" value="1345"/>
</dbReference>
<dbReference type="Gene3D" id="3.40.30.10">
    <property type="entry name" value="Glutaredoxin"/>
    <property type="match status" value="1"/>
</dbReference>
<dbReference type="InterPro" id="IPR039927">
    <property type="entry name" value="Ribosomal_mL43"/>
</dbReference>
<evidence type="ECO:0000256" key="4">
    <source>
        <dbReference type="ARBA" id="ARBA00022980"/>
    </source>
</evidence>
<keyword evidence="4" id="KW-0689">Ribosomal protein</keyword>
<comment type="similarity">
    <text evidence="2">Belongs to the mitochondrion-specific ribosomal protein mL43 family.</text>
</comment>
<sequence>MTSRGTPSRFLRSVLQNGLARYVCQLKRVSIIFSKTNQGSLGARDFVEEGVVDYAKKNPGTVVYVSPQTSRIPKIVAEYLNGNTKEEIITNKSSQQISELLTKLTNQSGQDIIRIRNPQHTDNPSIQGQWHPFTNRPPCIGLIRPQKRLNQDQP</sequence>
<evidence type="ECO:0000313" key="10">
    <source>
        <dbReference type="Ensembl" id="ENSCSEP00000016175.1"/>
    </source>
</evidence>
<reference evidence="10" key="3">
    <citation type="submission" date="2025-09" db="UniProtKB">
        <authorList>
            <consortium name="Ensembl"/>
        </authorList>
    </citation>
    <scope>IDENTIFICATION</scope>
</reference>
<dbReference type="GeneID" id="103381554"/>
<dbReference type="FunFam" id="3.40.30.10:FF:000078">
    <property type="entry name" value="39S ribosomal protein L43, mitochondrial"/>
    <property type="match status" value="1"/>
</dbReference>
<evidence type="ECO:0000313" key="11">
    <source>
        <dbReference type="Proteomes" id="UP000265120"/>
    </source>
</evidence>
<evidence type="ECO:0000256" key="1">
    <source>
        <dbReference type="ARBA" id="ARBA00004173"/>
    </source>
</evidence>
<reference evidence="10 11" key="1">
    <citation type="journal article" date="2014" name="Nat. Genet.">
        <title>Whole-genome sequence of a flatfish provides insights into ZW sex chromosome evolution and adaptation to a benthic lifestyle.</title>
        <authorList>
            <person name="Chen S."/>
            <person name="Zhang G."/>
            <person name="Shao C."/>
            <person name="Huang Q."/>
            <person name="Liu G."/>
            <person name="Zhang P."/>
            <person name="Song W."/>
            <person name="An N."/>
            <person name="Chalopin D."/>
            <person name="Volff J.N."/>
            <person name="Hong Y."/>
            <person name="Li Q."/>
            <person name="Sha Z."/>
            <person name="Zhou H."/>
            <person name="Xie M."/>
            <person name="Yu Q."/>
            <person name="Liu Y."/>
            <person name="Xiang H."/>
            <person name="Wang N."/>
            <person name="Wu K."/>
            <person name="Yang C."/>
            <person name="Zhou Q."/>
            <person name="Liao X."/>
            <person name="Yang L."/>
            <person name="Hu Q."/>
            <person name="Zhang J."/>
            <person name="Meng L."/>
            <person name="Jin L."/>
            <person name="Tian Y."/>
            <person name="Lian J."/>
            <person name="Yang J."/>
            <person name="Miao G."/>
            <person name="Liu S."/>
            <person name="Liang Z."/>
            <person name="Yan F."/>
            <person name="Li Y."/>
            <person name="Sun B."/>
            <person name="Zhang H."/>
            <person name="Zhang J."/>
            <person name="Zhu Y."/>
            <person name="Du M."/>
            <person name="Zhao Y."/>
            <person name="Schartl M."/>
            <person name="Tang Q."/>
            <person name="Wang J."/>
        </authorList>
    </citation>
    <scope>NUCLEOTIDE SEQUENCE</scope>
</reference>
<protein>
    <recommendedName>
        <fullName evidence="7">Large ribosomal subunit protein mL43</fullName>
    </recommendedName>
    <alternativeName>
        <fullName evidence="8">39S ribosomal protein L43, mitochondrial</fullName>
    </alternativeName>
</protein>
<dbReference type="GeneTree" id="ENSGT00390000015375"/>
<feature type="domain" description="Ribosomal protein/NADH dehydrogenase" evidence="9">
    <location>
        <begin position="35"/>
        <end position="108"/>
    </location>
</feature>